<dbReference type="Gene3D" id="1.10.8.430">
    <property type="entry name" value="Helical domain of apoptotic protease-activating factors"/>
    <property type="match status" value="1"/>
</dbReference>
<protein>
    <submittedName>
        <fullName evidence="5">TMV resistance protein</fullName>
    </submittedName>
</protein>
<keyword evidence="2" id="KW-0677">Repeat</keyword>
<dbReference type="InterPro" id="IPR027417">
    <property type="entry name" value="P-loop_NTPase"/>
</dbReference>
<evidence type="ECO:0000256" key="2">
    <source>
        <dbReference type="ARBA" id="ARBA00022737"/>
    </source>
</evidence>
<dbReference type="AlphaFoldDB" id="A0A8T0JT60"/>
<reference evidence="5 6" key="1">
    <citation type="submission" date="2020-05" db="EMBL/GenBank/DDBJ databases">
        <title>Vigna angularis (adzuki bean) Var. LongXiaoDou No. 4 denovo assembly.</title>
        <authorList>
            <person name="Xiang H."/>
        </authorList>
    </citation>
    <scope>NUCLEOTIDE SEQUENCE [LARGE SCALE GENOMIC DNA]</scope>
    <source>
        <tissue evidence="5">Leaf</tissue>
    </source>
</reference>
<dbReference type="SUPFAM" id="SSF52540">
    <property type="entry name" value="P-loop containing nucleoside triphosphate hydrolases"/>
    <property type="match status" value="1"/>
</dbReference>
<dbReference type="PANTHER" id="PTHR11017">
    <property type="entry name" value="LEUCINE-RICH REPEAT-CONTAINING PROTEIN"/>
    <property type="match status" value="1"/>
</dbReference>
<sequence length="411" mass="47690">MIGIWGMGGSGKTTIAKAIYNRIYREFIGKSFIENIRYEGGYVALQENLLSDVLKSKLKVKSVEMGIITMIQNGFSRKKLLIVLDDVNESAKLENLCGSREWFGQGTVIIVTTTDFHLLKQLRVNYVYKMHLLNENESLELFSWHAFREAKPRKEWSLLARNVVDYCGGLPLALQFLGSFLCDRTIEVWESVLLKLQRIPPGEILSVLKISFEDLRDTEKDIFLDVCCFFIGKDRDYVTEILNACGLHADIGITVLIERGLIKVERKNKLQMHCLLRDMGREIIHQECSKEPGKRSRLWLQDDVKDVLKENSGTEAIQGLYLKLHSSSRDCLEARAFKEMKRLRLLQLDHVQLSGDYGHISKQLRWICWRGFPYKYIPINFHLENVIAIDFKHSRLQLVWEQRVDYQVLNS</sequence>
<feature type="domain" description="NB-ARC" evidence="3">
    <location>
        <begin position="1"/>
        <end position="149"/>
    </location>
</feature>
<evidence type="ECO:0000259" key="4">
    <source>
        <dbReference type="Pfam" id="PF23282"/>
    </source>
</evidence>
<gene>
    <name evidence="5" type="ORF">HKW66_Vig0203740</name>
</gene>
<name>A0A8T0JT60_PHAAN</name>
<accession>A0A8T0JT60</accession>
<dbReference type="GO" id="GO:0006952">
    <property type="term" value="P:defense response"/>
    <property type="evidence" value="ECO:0007669"/>
    <property type="project" value="InterPro"/>
</dbReference>
<evidence type="ECO:0000313" key="6">
    <source>
        <dbReference type="Proteomes" id="UP000743370"/>
    </source>
</evidence>
<dbReference type="PRINTS" id="PR00364">
    <property type="entry name" value="DISEASERSIST"/>
</dbReference>
<dbReference type="GO" id="GO:0043531">
    <property type="term" value="F:ADP binding"/>
    <property type="evidence" value="ECO:0007669"/>
    <property type="project" value="InterPro"/>
</dbReference>
<evidence type="ECO:0000256" key="1">
    <source>
        <dbReference type="ARBA" id="ARBA00022614"/>
    </source>
</evidence>
<evidence type="ECO:0000259" key="3">
    <source>
        <dbReference type="Pfam" id="PF00931"/>
    </source>
</evidence>
<proteinExistence type="predicted"/>
<dbReference type="SUPFAM" id="SSF46785">
    <property type="entry name" value="Winged helix' DNA-binding domain"/>
    <property type="match status" value="1"/>
</dbReference>
<dbReference type="InterPro" id="IPR058192">
    <property type="entry name" value="WHD_ROQ1-like"/>
</dbReference>
<dbReference type="Pfam" id="PF23282">
    <property type="entry name" value="WHD_ROQ1"/>
    <property type="match status" value="1"/>
</dbReference>
<comment type="caution">
    <text evidence="5">The sequence shown here is derived from an EMBL/GenBank/DDBJ whole genome shotgun (WGS) entry which is preliminary data.</text>
</comment>
<dbReference type="InterPro" id="IPR036390">
    <property type="entry name" value="WH_DNA-bd_sf"/>
</dbReference>
<organism evidence="5 6">
    <name type="scientific">Phaseolus angularis</name>
    <name type="common">Azuki bean</name>
    <name type="synonym">Vigna angularis</name>
    <dbReference type="NCBI Taxonomy" id="3914"/>
    <lineage>
        <taxon>Eukaryota</taxon>
        <taxon>Viridiplantae</taxon>
        <taxon>Streptophyta</taxon>
        <taxon>Embryophyta</taxon>
        <taxon>Tracheophyta</taxon>
        <taxon>Spermatophyta</taxon>
        <taxon>Magnoliopsida</taxon>
        <taxon>eudicotyledons</taxon>
        <taxon>Gunneridae</taxon>
        <taxon>Pentapetalae</taxon>
        <taxon>rosids</taxon>
        <taxon>fabids</taxon>
        <taxon>Fabales</taxon>
        <taxon>Fabaceae</taxon>
        <taxon>Papilionoideae</taxon>
        <taxon>50 kb inversion clade</taxon>
        <taxon>NPAAA clade</taxon>
        <taxon>indigoferoid/millettioid clade</taxon>
        <taxon>Phaseoleae</taxon>
        <taxon>Vigna</taxon>
    </lineage>
</organism>
<dbReference type="InterPro" id="IPR044974">
    <property type="entry name" value="Disease_R_plants"/>
</dbReference>
<dbReference type="InterPro" id="IPR042197">
    <property type="entry name" value="Apaf_helical"/>
</dbReference>
<dbReference type="Gene3D" id="3.40.50.300">
    <property type="entry name" value="P-loop containing nucleotide triphosphate hydrolases"/>
    <property type="match status" value="1"/>
</dbReference>
<dbReference type="InterPro" id="IPR002182">
    <property type="entry name" value="NB-ARC"/>
</dbReference>
<keyword evidence="1" id="KW-0433">Leucine-rich repeat</keyword>
<dbReference type="PANTHER" id="PTHR11017:SF560">
    <property type="entry name" value="RESISTANCE PROTEIN (TIR-NBS-LRR CLASS), PUTATIVE-RELATED"/>
    <property type="match status" value="1"/>
</dbReference>
<evidence type="ECO:0000313" key="5">
    <source>
        <dbReference type="EMBL" id="KAG2381001.1"/>
    </source>
</evidence>
<feature type="domain" description="Disease resistance protein Roq1-like winged-helix" evidence="4">
    <location>
        <begin position="218"/>
        <end position="286"/>
    </location>
</feature>
<dbReference type="Pfam" id="PF00931">
    <property type="entry name" value="NB-ARC"/>
    <property type="match status" value="1"/>
</dbReference>
<dbReference type="Proteomes" id="UP000743370">
    <property type="component" value="Unassembled WGS sequence"/>
</dbReference>
<dbReference type="EMBL" id="JABFOF010000009">
    <property type="protein sequence ID" value="KAG2381001.1"/>
    <property type="molecule type" value="Genomic_DNA"/>
</dbReference>